<protein>
    <submittedName>
        <fullName evidence="1">Uncharacterized protein</fullName>
    </submittedName>
</protein>
<evidence type="ECO:0000313" key="2">
    <source>
        <dbReference type="Proteomes" id="UP000055048"/>
    </source>
</evidence>
<keyword evidence="2" id="KW-1185">Reference proteome</keyword>
<dbReference type="AlphaFoldDB" id="A0A0V0SRJ8"/>
<name>A0A0V0SRJ8_9BILA</name>
<organism evidence="1 2">
    <name type="scientific">Trichinella murrelli</name>
    <dbReference type="NCBI Taxonomy" id="144512"/>
    <lineage>
        <taxon>Eukaryota</taxon>
        <taxon>Metazoa</taxon>
        <taxon>Ecdysozoa</taxon>
        <taxon>Nematoda</taxon>
        <taxon>Enoplea</taxon>
        <taxon>Dorylaimia</taxon>
        <taxon>Trichinellida</taxon>
        <taxon>Trichinellidae</taxon>
        <taxon>Trichinella</taxon>
    </lineage>
</organism>
<proteinExistence type="predicted"/>
<accession>A0A0V0SRJ8</accession>
<comment type="caution">
    <text evidence="1">The sequence shown here is derived from an EMBL/GenBank/DDBJ whole genome shotgun (WGS) entry which is preliminary data.</text>
</comment>
<dbReference type="Proteomes" id="UP000055048">
    <property type="component" value="Unassembled WGS sequence"/>
</dbReference>
<sequence length="41" mass="4755">MWFVLVTSNALSVQFSAFFNLCIYLCEPFYADVVCRVLQTD</sequence>
<reference evidence="1 2" key="1">
    <citation type="submission" date="2015-01" db="EMBL/GenBank/DDBJ databases">
        <title>Evolution of Trichinella species and genotypes.</title>
        <authorList>
            <person name="Korhonen P.K."/>
            <person name="Edoardo P."/>
            <person name="Giuseppe L.R."/>
            <person name="Gasser R.B."/>
        </authorList>
    </citation>
    <scope>NUCLEOTIDE SEQUENCE [LARGE SCALE GENOMIC DNA]</scope>
    <source>
        <strain evidence="1">ISS417</strain>
    </source>
</reference>
<evidence type="ECO:0000313" key="1">
    <source>
        <dbReference type="EMBL" id="KRX29189.1"/>
    </source>
</evidence>
<gene>
    <name evidence="1" type="ORF">T05_12977</name>
</gene>
<dbReference type="EMBL" id="JYDJ01003567">
    <property type="protein sequence ID" value="KRX29189.1"/>
    <property type="molecule type" value="Genomic_DNA"/>
</dbReference>